<keyword evidence="7 18" id="KW-0812">Transmembrane</keyword>
<feature type="region of interest" description="Disordered" evidence="17">
    <location>
        <begin position="23"/>
        <end position="80"/>
    </location>
</feature>
<reference evidence="19" key="3">
    <citation type="submission" date="2025-09" db="UniProtKB">
        <authorList>
            <consortium name="Ensembl"/>
        </authorList>
    </citation>
    <scope>IDENTIFICATION</scope>
</reference>
<protein>
    <recommendedName>
        <fullName evidence="4">NADH dehydrogenase [ubiquinone] 1 beta subcomplex subunit 11, mitochondrial</fullName>
    </recommendedName>
    <alternativeName>
        <fullName evidence="15">Complex I-ESSS</fullName>
    </alternativeName>
    <alternativeName>
        <fullName evidence="14">NADH-ubiquinone oxidoreductase ESSS subunit</fullName>
    </alternativeName>
</protein>
<dbReference type="AlphaFoldDB" id="A0A670KHT9"/>
<reference evidence="19" key="2">
    <citation type="submission" date="2025-08" db="UniProtKB">
        <authorList>
            <consortium name="Ensembl"/>
        </authorList>
    </citation>
    <scope>IDENTIFICATION</scope>
</reference>
<dbReference type="RefSeq" id="XP_028567746.1">
    <property type="nucleotide sequence ID" value="XM_028711913.1"/>
</dbReference>
<feature type="compositionally biased region" description="Low complexity" evidence="17">
    <location>
        <begin position="23"/>
        <end position="49"/>
    </location>
</feature>
<evidence type="ECO:0000256" key="11">
    <source>
        <dbReference type="ARBA" id="ARBA00022989"/>
    </source>
</evidence>
<keyword evidence="11 18" id="KW-1133">Transmembrane helix</keyword>
<evidence type="ECO:0000256" key="5">
    <source>
        <dbReference type="ARBA" id="ARBA00022448"/>
    </source>
</evidence>
<sequence length="158" mass="17391">MAALRRLAGVQRLLGLPARAARAVSSGGPASSSATVQVPPASSPAQVAPPRKHHDDDDDDDDDDEGVSVFMKNPDYHGFDPDPVVDVWSMRVAFFFGISITIVLGSTFVCYLPDYGMEEWSRREAERKIKEREAQGLPVLDSNYYDPSKIVLPPEDEE</sequence>
<evidence type="ECO:0000256" key="14">
    <source>
        <dbReference type="ARBA" id="ARBA00030753"/>
    </source>
</evidence>
<keyword evidence="20" id="KW-1185">Reference proteome</keyword>
<keyword evidence="10" id="KW-0249">Electron transport</keyword>
<feature type="compositionally biased region" description="Acidic residues" evidence="17">
    <location>
        <begin position="56"/>
        <end position="66"/>
    </location>
</feature>
<accession>A0A670KHT9</accession>
<dbReference type="Pfam" id="PF10183">
    <property type="entry name" value="ESSS"/>
    <property type="match status" value="1"/>
</dbReference>
<evidence type="ECO:0000256" key="15">
    <source>
        <dbReference type="ARBA" id="ARBA00031387"/>
    </source>
</evidence>
<evidence type="ECO:0000256" key="2">
    <source>
        <dbReference type="ARBA" id="ARBA00004434"/>
    </source>
</evidence>
<evidence type="ECO:0000256" key="18">
    <source>
        <dbReference type="SAM" id="Phobius"/>
    </source>
</evidence>
<evidence type="ECO:0000256" key="6">
    <source>
        <dbReference type="ARBA" id="ARBA00022660"/>
    </source>
</evidence>
<evidence type="ECO:0000256" key="16">
    <source>
        <dbReference type="ARBA" id="ARBA00046528"/>
    </source>
</evidence>
<keyword evidence="13 18" id="KW-0472">Membrane</keyword>
<reference evidence="19 20" key="1">
    <citation type="journal article" date="2019" name="Proc. Natl. Acad. Sci. U.S.A.">
        <title>Regulatory changes in pterin and carotenoid genes underlie balanced color polymorphisms in the wall lizard.</title>
        <authorList>
            <person name="Andrade P."/>
            <person name="Pinho C."/>
            <person name="Perez I de Lanuza G."/>
            <person name="Afonso S."/>
            <person name="Brejcha J."/>
            <person name="Rubin C.J."/>
            <person name="Wallerman O."/>
            <person name="Pereira P."/>
            <person name="Sabatino S.J."/>
            <person name="Bellati A."/>
            <person name="Pellitteri-Rosa D."/>
            <person name="Bosakova Z."/>
            <person name="Bunikis I."/>
            <person name="Carretero M.A."/>
            <person name="Feiner N."/>
            <person name="Marsik P."/>
            <person name="Pauperio F."/>
            <person name="Salvi D."/>
            <person name="Soler L."/>
            <person name="While G.M."/>
            <person name="Uller T."/>
            <person name="Font E."/>
            <person name="Andersson L."/>
            <person name="Carneiro M."/>
        </authorList>
    </citation>
    <scope>NUCLEOTIDE SEQUENCE</scope>
</reference>
<feature type="transmembrane region" description="Helical" evidence="18">
    <location>
        <begin position="92"/>
        <end position="113"/>
    </location>
</feature>
<evidence type="ECO:0000313" key="19">
    <source>
        <dbReference type="Ensembl" id="ENSPMRP00000036903.1"/>
    </source>
</evidence>
<comment type="subunit">
    <text evidence="16">Complex I is composed of 45 different subunits. Interacts with BCAP31.</text>
</comment>
<keyword evidence="5" id="KW-0813">Transport</keyword>
<gene>
    <name evidence="19" type="primary">NDUFB11</name>
</gene>
<keyword evidence="8" id="KW-0999">Mitochondrion inner membrane</keyword>
<dbReference type="Proteomes" id="UP000472272">
    <property type="component" value="Chromosome 17"/>
</dbReference>
<evidence type="ECO:0000256" key="8">
    <source>
        <dbReference type="ARBA" id="ARBA00022792"/>
    </source>
</evidence>
<evidence type="ECO:0000256" key="13">
    <source>
        <dbReference type="ARBA" id="ARBA00023136"/>
    </source>
</evidence>
<dbReference type="GO" id="GO:0005743">
    <property type="term" value="C:mitochondrial inner membrane"/>
    <property type="evidence" value="ECO:0007669"/>
    <property type="project" value="UniProtKB-SubCell"/>
</dbReference>
<dbReference type="GeneTree" id="ENSGT00390000003022"/>
<evidence type="ECO:0000256" key="3">
    <source>
        <dbReference type="ARBA" id="ARBA00008915"/>
    </source>
</evidence>
<feature type="region of interest" description="Disordered" evidence="17">
    <location>
        <begin position="139"/>
        <end position="158"/>
    </location>
</feature>
<comment type="function">
    <text evidence="1">Accessory subunit of the mitochondrial membrane respiratory chain NADH dehydrogenase (Complex I), that is believed not to be involved in catalysis. Complex I functions in the transfer of electrons from NADH to the respiratory chain. The immediate electron acceptor for the enzyme is believed to be ubiquinone.</text>
</comment>
<evidence type="ECO:0000256" key="12">
    <source>
        <dbReference type="ARBA" id="ARBA00023128"/>
    </source>
</evidence>
<evidence type="ECO:0000256" key="7">
    <source>
        <dbReference type="ARBA" id="ARBA00022692"/>
    </source>
</evidence>
<keyword evidence="9" id="KW-0809">Transit peptide</keyword>
<dbReference type="Ensembl" id="ENSPMRT00000039079.1">
    <property type="protein sequence ID" value="ENSPMRP00000036903.1"/>
    <property type="gene ID" value="ENSPMRG00000023776.1"/>
</dbReference>
<dbReference type="PANTHER" id="PTHR13327">
    <property type="entry name" value="NADH-UBIQUINONE OXIDOREDUCTASE ESSS SUBUNIT, MITOCHONDRIAL PRECURSOR"/>
    <property type="match status" value="1"/>
</dbReference>
<evidence type="ECO:0000256" key="1">
    <source>
        <dbReference type="ARBA" id="ARBA00003195"/>
    </source>
</evidence>
<dbReference type="PANTHER" id="PTHR13327:SF0">
    <property type="entry name" value="NADH DEHYDROGENASE [UBIQUINONE] 1 BETA SUBCOMPLEX SUBUNIT 11, MITOCHONDRIAL"/>
    <property type="match status" value="1"/>
</dbReference>
<dbReference type="OMA" id="DYRMKEW"/>
<comment type="similarity">
    <text evidence="3">Belongs to the complex I NDUFB11 subunit family.</text>
</comment>
<dbReference type="OrthoDB" id="5917019at2759"/>
<proteinExistence type="inferred from homology"/>
<evidence type="ECO:0000256" key="9">
    <source>
        <dbReference type="ARBA" id="ARBA00022946"/>
    </source>
</evidence>
<name>A0A670KHT9_PODMU</name>
<evidence type="ECO:0000256" key="17">
    <source>
        <dbReference type="SAM" id="MobiDB-lite"/>
    </source>
</evidence>
<evidence type="ECO:0000256" key="10">
    <source>
        <dbReference type="ARBA" id="ARBA00022982"/>
    </source>
</evidence>
<dbReference type="GO" id="GO:0045271">
    <property type="term" value="C:respiratory chain complex I"/>
    <property type="evidence" value="ECO:0007669"/>
    <property type="project" value="Ensembl"/>
</dbReference>
<evidence type="ECO:0000256" key="4">
    <source>
        <dbReference type="ARBA" id="ARBA00018632"/>
    </source>
</evidence>
<evidence type="ECO:0000313" key="20">
    <source>
        <dbReference type="Proteomes" id="UP000472272"/>
    </source>
</evidence>
<dbReference type="InterPro" id="IPR019329">
    <property type="entry name" value="NADH_UbQ_OxRdtase_ESSS_su"/>
</dbReference>
<dbReference type="GeneID" id="114587529"/>
<dbReference type="KEGG" id="pmua:114587529"/>
<comment type="subcellular location">
    <subcellularLocation>
        <location evidence="2">Mitochondrion inner membrane</location>
        <topology evidence="2">Single-pass membrane protein</topology>
    </subcellularLocation>
</comment>
<keyword evidence="6" id="KW-0679">Respiratory chain</keyword>
<dbReference type="CTD" id="54539"/>
<organism evidence="19 20">
    <name type="scientific">Podarcis muralis</name>
    <name type="common">Wall lizard</name>
    <name type="synonym">Lacerta muralis</name>
    <dbReference type="NCBI Taxonomy" id="64176"/>
    <lineage>
        <taxon>Eukaryota</taxon>
        <taxon>Metazoa</taxon>
        <taxon>Chordata</taxon>
        <taxon>Craniata</taxon>
        <taxon>Vertebrata</taxon>
        <taxon>Euteleostomi</taxon>
        <taxon>Lepidosauria</taxon>
        <taxon>Squamata</taxon>
        <taxon>Bifurcata</taxon>
        <taxon>Unidentata</taxon>
        <taxon>Episquamata</taxon>
        <taxon>Laterata</taxon>
        <taxon>Lacertibaenia</taxon>
        <taxon>Lacertidae</taxon>
        <taxon>Podarcis</taxon>
    </lineage>
</organism>
<keyword evidence="12" id="KW-0496">Mitochondrion</keyword>